<dbReference type="KEGG" id="rva:Rvan_0226"/>
<dbReference type="RefSeq" id="WP_013417923.1">
    <property type="nucleotide sequence ID" value="NC_014664.1"/>
</dbReference>
<protein>
    <submittedName>
        <fullName evidence="1">Uncharacterized protein</fullName>
    </submittedName>
</protein>
<name>E3I6F5_RHOVT</name>
<dbReference type="AlphaFoldDB" id="E3I6F5"/>
<keyword evidence="2" id="KW-1185">Reference proteome</keyword>
<gene>
    <name evidence="1" type="ordered locus">Rvan_0226</name>
</gene>
<accession>E3I6F5</accession>
<dbReference type="EMBL" id="CP002292">
    <property type="protein sequence ID" value="ADP69516.1"/>
    <property type="molecule type" value="Genomic_DNA"/>
</dbReference>
<organism evidence="1 2">
    <name type="scientific">Rhodomicrobium vannielii (strain ATCC 17100 / DSM 162 / LMG 4299 / NCIMB 10020 / ATH 3.1.1)</name>
    <dbReference type="NCBI Taxonomy" id="648757"/>
    <lineage>
        <taxon>Bacteria</taxon>
        <taxon>Pseudomonadati</taxon>
        <taxon>Pseudomonadota</taxon>
        <taxon>Alphaproteobacteria</taxon>
        <taxon>Hyphomicrobiales</taxon>
        <taxon>Hyphomicrobiaceae</taxon>
        <taxon>Rhodomicrobium</taxon>
    </lineage>
</organism>
<sequence>MTDAGAQITLNVFSNCSEVDVRKIPVKETVESFFACFGRDIVARTVYFIDPSPFRRSYEAHRQRISEFHTQLGPFEIHYTYGLAFGYRKSIVLSETEYAFQLEHDWRFNAPLIRHSIEHLVAAMRAGGIDHLRFNQHVNATNRYDVELEETNFASVPMVRTPMRSNNPHLIHIPTYREKWLHLIDPARGKSKGVEENLWRVPNSAIYGPLNYPATIEHDDGRERLRKLGKKLGKPAFNFLIRSGAMEAAFEAEHFVKRRLGRA</sequence>
<reference evidence="2" key="1">
    <citation type="journal article" date="2011" name="J. Bacteriol.">
        <title>Genome sequences of eight morphologically diverse alphaproteobacteria.</title>
        <authorList>
            <consortium name="US DOE Joint Genome Institute"/>
            <person name="Brown P.J."/>
            <person name="Kysela D.T."/>
            <person name="Buechlein A."/>
            <person name="Hemmerich C."/>
            <person name="Brun Y.V."/>
        </authorList>
    </citation>
    <scope>NUCLEOTIDE SEQUENCE [LARGE SCALE GENOMIC DNA]</scope>
    <source>
        <strain evidence="2">ATCC 17100 / ATH 3.1.1 / DSM 162 / LMG 4299</strain>
    </source>
</reference>
<evidence type="ECO:0000313" key="2">
    <source>
        <dbReference type="Proteomes" id="UP000001399"/>
    </source>
</evidence>
<dbReference type="Proteomes" id="UP000001399">
    <property type="component" value="Chromosome"/>
</dbReference>
<evidence type="ECO:0000313" key="1">
    <source>
        <dbReference type="EMBL" id="ADP69516.1"/>
    </source>
</evidence>
<dbReference type="HOGENOM" id="CLU_1057190_0_0_5"/>
<dbReference type="OrthoDB" id="7956214at2"/>
<proteinExistence type="predicted"/>